<dbReference type="PANTHER" id="PTHR48109">
    <property type="entry name" value="DIHYDROOROTATE DEHYDROGENASE (QUINONE), MITOCHONDRIAL-RELATED"/>
    <property type="match status" value="1"/>
</dbReference>
<evidence type="ECO:0000313" key="16">
    <source>
        <dbReference type="EMBL" id="KKU92941.1"/>
    </source>
</evidence>
<evidence type="ECO:0000256" key="2">
    <source>
        <dbReference type="ARBA" id="ARBA00003125"/>
    </source>
</evidence>
<feature type="domain" description="Dihydroorotate dehydrogenase catalytic" evidence="15">
    <location>
        <begin position="66"/>
        <end position="360"/>
    </location>
</feature>
<evidence type="ECO:0000256" key="8">
    <source>
        <dbReference type="ARBA" id="ARBA00022630"/>
    </source>
</evidence>
<evidence type="ECO:0000256" key="14">
    <source>
        <dbReference type="NCBIfam" id="TIGR01036"/>
    </source>
</evidence>
<dbReference type="CDD" id="cd04738">
    <property type="entry name" value="DHOD_2_like"/>
    <property type="match status" value="1"/>
</dbReference>
<dbReference type="SUPFAM" id="SSF51395">
    <property type="entry name" value="FMN-linked oxidoreductases"/>
    <property type="match status" value="1"/>
</dbReference>
<dbReference type="UniPathway" id="UPA00070">
    <property type="reaction ID" value="UER00946"/>
</dbReference>
<dbReference type="NCBIfam" id="NF003652">
    <property type="entry name" value="PRK05286.2-5"/>
    <property type="match status" value="1"/>
</dbReference>
<comment type="pathway">
    <text evidence="4">Pyrimidine metabolism; UMP biosynthesis via de novo pathway; orotate from (S)-dihydroorotate (quinone route): step 1/1.</text>
</comment>
<sequence length="369" mass="40698">MVLGYNWKINMNKFQLIGGLYRGVVKPVLFAIDAETVHNRITGIGEGLENCEWVLEKLLAFKSDRLHKQVLGVDFPNPIGLAAGFDWDGHLAKVIGHVGFGFNTVGTVTAKPYSGNLKPRLGRLPKSRSLFVNKGFMSEGAQRVMERLDRKRLDGHVVGISVGSSNLPEVNTINKAIEDYLFTFEVFKNKAYVKYFELNISCPNAVMAESFTTPANFSNLVKQVAGLKIKQPIFVKMPNEIEEGESDGLVREALKLGVRGFIFANLAKNRNNPVFDREEMKRWAGMRGNFSGKPTEEGANNLIRRTREKFGKGIAIIGCGGVFSAEDVKLKFAAGADLVQLITGMIFEGPQLAGEINSRLVVDSGESPR</sequence>
<keyword evidence="9" id="KW-0288">FMN</keyword>
<evidence type="ECO:0000256" key="13">
    <source>
        <dbReference type="ARBA" id="ARBA00048639"/>
    </source>
</evidence>
<evidence type="ECO:0000256" key="5">
    <source>
        <dbReference type="ARBA" id="ARBA00005359"/>
    </source>
</evidence>
<protein>
    <recommendedName>
        <fullName evidence="7 14">Dihydroorotate dehydrogenase (quinone)</fullName>
        <ecNumber evidence="6 14">1.3.5.2</ecNumber>
    </recommendedName>
</protein>
<dbReference type="GO" id="GO:0006207">
    <property type="term" value="P:'de novo' pyrimidine nucleobase biosynthetic process"/>
    <property type="evidence" value="ECO:0007669"/>
    <property type="project" value="UniProtKB-UniRule"/>
</dbReference>
<evidence type="ECO:0000256" key="6">
    <source>
        <dbReference type="ARBA" id="ARBA00012791"/>
    </source>
</evidence>
<keyword evidence="11" id="KW-0560">Oxidoreductase</keyword>
<dbReference type="PROSITE" id="PS00912">
    <property type="entry name" value="DHODEHASE_2"/>
    <property type="match status" value="1"/>
</dbReference>
<dbReference type="Gene3D" id="3.20.20.70">
    <property type="entry name" value="Aldolase class I"/>
    <property type="match status" value="1"/>
</dbReference>
<evidence type="ECO:0000259" key="15">
    <source>
        <dbReference type="Pfam" id="PF01180"/>
    </source>
</evidence>
<dbReference type="GO" id="GO:0044205">
    <property type="term" value="P:'de novo' UMP biosynthetic process"/>
    <property type="evidence" value="ECO:0007669"/>
    <property type="project" value="UniProtKB-UniPathway"/>
</dbReference>
<evidence type="ECO:0000256" key="3">
    <source>
        <dbReference type="ARBA" id="ARBA00004370"/>
    </source>
</evidence>
<gene>
    <name evidence="16" type="ORF">UY22_C0024G0007</name>
</gene>
<keyword evidence="10" id="KW-0665">Pyrimidine biosynthesis</keyword>
<dbReference type="InterPro" id="IPR005720">
    <property type="entry name" value="Dihydroorotate_DH_cat"/>
</dbReference>
<evidence type="ECO:0000256" key="9">
    <source>
        <dbReference type="ARBA" id="ARBA00022643"/>
    </source>
</evidence>
<dbReference type="EC" id="1.3.5.2" evidence="6 14"/>
<dbReference type="EMBL" id="LCPE01000024">
    <property type="protein sequence ID" value="KKU92941.1"/>
    <property type="molecule type" value="Genomic_DNA"/>
</dbReference>
<comment type="cofactor">
    <cofactor evidence="1">
        <name>FMN</name>
        <dbReference type="ChEBI" id="CHEBI:58210"/>
    </cofactor>
</comment>
<dbReference type="PATRIC" id="fig|1618365.3.peg.618"/>
<keyword evidence="12" id="KW-0472">Membrane</keyword>
<comment type="catalytic activity">
    <reaction evidence="13">
        <text>(S)-dihydroorotate + a quinone = orotate + a quinol</text>
        <dbReference type="Rhea" id="RHEA:30187"/>
        <dbReference type="ChEBI" id="CHEBI:24646"/>
        <dbReference type="ChEBI" id="CHEBI:30839"/>
        <dbReference type="ChEBI" id="CHEBI:30864"/>
        <dbReference type="ChEBI" id="CHEBI:132124"/>
        <dbReference type="EC" id="1.3.5.2"/>
    </reaction>
</comment>
<dbReference type="GO" id="GO:0005886">
    <property type="term" value="C:plasma membrane"/>
    <property type="evidence" value="ECO:0007669"/>
    <property type="project" value="TreeGrafter"/>
</dbReference>
<organism evidence="16 17">
    <name type="scientific">Candidatus Amesbacteria bacterium GW2011_GWC1_48_10</name>
    <dbReference type="NCBI Taxonomy" id="1618365"/>
    <lineage>
        <taxon>Bacteria</taxon>
        <taxon>Candidatus Amesiibacteriota</taxon>
    </lineage>
</organism>
<proteinExistence type="inferred from homology"/>
<dbReference type="NCBIfam" id="TIGR01036">
    <property type="entry name" value="pyrD_sub2"/>
    <property type="match status" value="1"/>
</dbReference>
<evidence type="ECO:0000256" key="12">
    <source>
        <dbReference type="ARBA" id="ARBA00023136"/>
    </source>
</evidence>
<dbReference type="InterPro" id="IPR050074">
    <property type="entry name" value="DHO_dehydrogenase"/>
</dbReference>
<comment type="subcellular location">
    <subcellularLocation>
        <location evidence="3">Membrane</location>
    </subcellularLocation>
</comment>
<dbReference type="InterPro" id="IPR001295">
    <property type="entry name" value="Dihydroorotate_DH_CS"/>
</dbReference>
<dbReference type="InterPro" id="IPR005719">
    <property type="entry name" value="Dihydroorotate_DH_2"/>
</dbReference>
<comment type="caution">
    <text evidence="16">The sequence shown here is derived from an EMBL/GenBank/DDBJ whole genome shotgun (WGS) entry which is preliminary data.</text>
</comment>
<dbReference type="InterPro" id="IPR013785">
    <property type="entry name" value="Aldolase_TIM"/>
</dbReference>
<evidence type="ECO:0000256" key="1">
    <source>
        <dbReference type="ARBA" id="ARBA00001917"/>
    </source>
</evidence>
<evidence type="ECO:0000256" key="10">
    <source>
        <dbReference type="ARBA" id="ARBA00022975"/>
    </source>
</evidence>
<dbReference type="Pfam" id="PF01180">
    <property type="entry name" value="DHO_dh"/>
    <property type="match status" value="1"/>
</dbReference>
<evidence type="ECO:0000256" key="4">
    <source>
        <dbReference type="ARBA" id="ARBA00005161"/>
    </source>
</evidence>
<dbReference type="Proteomes" id="UP000034877">
    <property type="component" value="Unassembled WGS sequence"/>
</dbReference>
<evidence type="ECO:0000256" key="7">
    <source>
        <dbReference type="ARBA" id="ARBA00018366"/>
    </source>
</evidence>
<comment type="similarity">
    <text evidence="5">Belongs to the dihydroorotate dehydrogenase family. Type 2 subfamily.</text>
</comment>
<evidence type="ECO:0000256" key="11">
    <source>
        <dbReference type="ARBA" id="ARBA00023002"/>
    </source>
</evidence>
<dbReference type="PANTHER" id="PTHR48109:SF4">
    <property type="entry name" value="DIHYDROOROTATE DEHYDROGENASE (QUINONE), MITOCHONDRIAL"/>
    <property type="match status" value="1"/>
</dbReference>
<comment type="function">
    <text evidence="2">Catalyzes the conversion of dihydroorotate to orotate with quinone as electron acceptor.</text>
</comment>
<evidence type="ECO:0000313" key="17">
    <source>
        <dbReference type="Proteomes" id="UP000034877"/>
    </source>
</evidence>
<dbReference type="GO" id="GO:0106430">
    <property type="term" value="F:dihydroorotate dehydrogenase (quinone) activity"/>
    <property type="evidence" value="ECO:0007669"/>
    <property type="project" value="UniProtKB-EC"/>
</dbReference>
<dbReference type="AlphaFoldDB" id="A0A0G1UFQ0"/>
<keyword evidence="8" id="KW-0285">Flavoprotein</keyword>
<name>A0A0G1UFQ0_9BACT</name>
<accession>A0A0G1UFQ0</accession>
<dbReference type="GO" id="GO:0005737">
    <property type="term" value="C:cytoplasm"/>
    <property type="evidence" value="ECO:0007669"/>
    <property type="project" value="InterPro"/>
</dbReference>
<reference evidence="16 17" key="1">
    <citation type="journal article" date="2015" name="Nature">
        <title>rRNA introns, odd ribosomes, and small enigmatic genomes across a large radiation of phyla.</title>
        <authorList>
            <person name="Brown C.T."/>
            <person name="Hug L.A."/>
            <person name="Thomas B.C."/>
            <person name="Sharon I."/>
            <person name="Castelle C.J."/>
            <person name="Singh A."/>
            <person name="Wilkins M.J."/>
            <person name="Williams K.H."/>
            <person name="Banfield J.F."/>
        </authorList>
    </citation>
    <scope>NUCLEOTIDE SEQUENCE [LARGE SCALE GENOMIC DNA]</scope>
</reference>